<keyword evidence="1" id="KW-0456">Lyase</keyword>
<dbReference type="PANTHER" id="PTHR21240">
    <property type="entry name" value="2-AMINO-3-CARBOXYLMUCONATE-6-SEMIALDEHYDE DECARBOXYLASE"/>
    <property type="match status" value="1"/>
</dbReference>
<dbReference type="EMBL" id="CZBX01000018">
    <property type="protein sequence ID" value="CUQ92947.1"/>
    <property type="molecule type" value="Genomic_DNA"/>
</dbReference>
<dbReference type="InterPro" id="IPR032465">
    <property type="entry name" value="ACMSD"/>
</dbReference>
<dbReference type="GO" id="GO:0016787">
    <property type="term" value="F:hydrolase activity"/>
    <property type="evidence" value="ECO:0007669"/>
    <property type="project" value="UniProtKB-KW"/>
</dbReference>
<dbReference type="RefSeq" id="WP_055146655.1">
    <property type="nucleotide sequence ID" value="NZ_CACRUQ010000028.1"/>
</dbReference>
<dbReference type="InterPro" id="IPR006680">
    <property type="entry name" value="Amidohydro-rel"/>
</dbReference>
<organism evidence="3 4">
    <name type="scientific">[Ruminococcus] torques</name>
    <dbReference type="NCBI Taxonomy" id="33039"/>
    <lineage>
        <taxon>Bacteria</taxon>
        <taxon>Bacillati</taxon>
        <taxon>Bacillota</taxon>
        <taxon>Clostridia</taxon>
        <taxon>Lachnospirales</taxon>
        <taxon>Lachnospiraceae</taxon>
        <taxon>Mediterraneibacter</taxon>
    </lineage>
</organism>
<name>A0A174WHI0_9FIRM</name>
<feature type="domain" description="Amidohydrolase-related" evidence="2">
    <location>
        <begin position="3"/>
        <end position="281"/>
    </location>
</feature>
<dbReference type="GeneID" id="303258585"/>
<dbReference type="Pfam" id="PF04909">
    <property type="entry name" value="Amidohydro_2"/>
    <property type="match status" value="1"/>
</dbReference>
<dbReference type="Proteomes" id="UP000078383">
    <property type="component" value="Unassembled WGS sequence"/>
</dbReference>
<dbReference type="Gene3D" id="3.20.20.140">
    <property type="entry name" value="Metal-dependent hydrolases"/>
    <property type="match status" value="1"/>
</dbReference>
<proteinExistence type="predicted"/>
<keyword evidence="3" id="KW-0378">Hydrolase</keyword>
<evidence type="ECO:0000259" key="2">
    <source>
        <dbReference type="Pfam" id="PF04909"/>
    </source>
</evidence>
<evidence type="ECO:0000256" key="1">
    <source>
        <dbReference type="ARBA" id="ARBA00023239"/>
    </source>
</evidence>
<dbReference type="AlphaFoldDB" id="A0A174WHI0"/>
<sequence length="288" mass="33256">MFIDMHVHPAFYEPINQDSELEELRHNTLDIHKNGTAPLEHIFNQMKCAGLDYLCLLPEDYRTQQGGKVLVSNEEISQLVNMAPDKFIGFAGVDPFAEDAAEELEKAFAELKLSGLKLHPGKGHFYPTDERMMPLYDICEKYEKPIIFHSGMSWEPDTLTKYCRPEMFEELAAARPKLKICLAHFGWPWCRETAMLMLKYTNVYTDTGALYFDNAKEFYTQMLTRDVPMTWIDRSLRHQVMFGSNNPRFEQIRMAHAIKELGFRESTLDLICGENAIEFLGGIPNRKA</sequence>
<gene>
    <name evidence="3" type="ORF">ERS852502_02747</name>
</gene>
<accession>A0A174WHI0</accession>
<dbReference type="PANTHER" id="PTHR21240:SF19">
    <property type="entry name" value="CATALYTIC_ HYDROLASE"/>
    <property type="match status" value="1"/>
</dbReference>
<dbReference type="OrthoDB" id="9771932at2"/>
<reference evidence="3 4" key="1">
    <citation type="submission" date="2015-09" db="EMBL/GenBank/DDBJ databases">
        <authorList>
            <consortium name="Pathogen Informatics"/>
        </authorList>
    </citation>
    <scope>NUCLEOTIDE SEQUENCE [LARGE SCALE GENOMIC DNA]</scope>
    <source>
        <strain evidence="3 4">2789STDY5834889</strain>
    </source>
</reference>
<evidence type="ECO:0000313" key="3">
    <source>
        <dbReference type="EMBL" id="CUQ92947.1"/>
    </source>
</evidence>
<protein>
    <submittedName>
        <fullName evidence="3">Predicted metal-dependent hydrolase of the TIM-barrel fold</fullName>
    </submittedName>
</protein>
<evidence type="ECO:0000313" key="4">
    <source>
        <dbReference type="Proteomes" id="UP000078383"/>
    </source>
</evidence>
<dbReference type="CDD" id="cd01292">
    <property type="entry name" value="metallo-dependent_hydrolases"/>
    <property type="match status" value="1"/>
</dbReference>
<dbReference type="SUPFAM" id="SSF51556">
    <property type="entry name" value="Metallo-dependent hydrolases"/>
    <property type="match status" value="1"/>
</dbReference>
<dbReference type="InterPro" id="IPR032466">
    <property type="entry name" value="Metal_Hydrolase"/>
</dbReference>
<dbReference type="GO" id="GO:0016831">
    <property type="term" value="F:carboxy-lyase activity"/>
    <property type="evidence" value="ECO:0007669"/>
    <property type="project" value="InterPro"/>
</dbReference>